<evidence type="ECO:0000313" key="11">
    <source>
        <dbReference type="EMBL" id="KAL0634465.1"/>
    </source>
</evidence>
<evidence type="ECO:0000256" key="5">
    <source>
        <dbReference type="ARBA" id="ARBA00022692"/>
    </source>
</evidence>
<dbReference type="EMBL" id="JBBBZM010000094">
    <property type="protein sequence ID" value="KAL0634465.1"/>
    <property type="molecule type" value="Genomic_DNA"/>
</dbReference>
<gene>
    <name evidence="11" type="ORF">Q9L58_006636</name>
</gene>
<feature type="transmembrane region" description="Helical" evidence="9">
    <location>
        <begin position="411"/>
        <end position="437"/>
    </location>
</feature>
<feature type="transmembrane region" description="Helical" evidence="9">
    <location>
        <begin position="296"/>
        <end position="315"/>
    </location>
</feature>
<dbReference type="PANTHER" id="PTHR11132">
    <property type="entry name" value="SOLUTE CARRIER FAMILY 35"/>
    <property type="match status" value="1"/>
</dbReference>
<dbReference type="Proteomes" id="UP001447188">
    <property type="component" value="Unassembled WGS sequence"/>
</dbReference>
<comment type="subunit">
    <text evidence="4">Homooligomer.</text>
</comment>
<keyword evidence="6 9" id="KW-1133">Transmembrane helix</keyword>
<keyword evidence="5 9" id="KW-0812">Transmembrane</keyword>
<comment type="function">
    <text evidence="1">Involved in the import of GDP-mannose from the cytoplasm into the Golgi lumen.</text>
</comment>
<feature type="region of interest" description="Disordered" evidence="8">
    <location>
        <begin position="466"/>
        <end position="525"/>
    </location>
</feature>
<evidence type="ECO:0000256" key="1">
    <source>
        <dbReference type="ARBA" id="ARBA00003420"/>
    </source>
</evidence>
<dbReference type="InterPro" id="IPR004853">
    <property type="entry name" value="Sugar_P_trans_dom"/>
</dbReference>
<feature type="transmembrane region" description="Helical" evidence="9">
    <location>
        <begin position="126"/>
        <end position="147"/>
    </location>
</feature>
<comment type="subcellular location">
    <subcellularLocation>
        <location evidence="2">Endoplasmic reticulum membrane</location>
        <topology evidence="2">Multi-pass membrane protein</topology>
    </subcellularLocation>
</comment>
<keyword evidence="7 9" id="KW-0472">Membrane</keyword>
<feature type="transmembrane region" description="Helical" evidence="9">
    <location>
        <begin position="353"/>
        <end position="374"/>
    </location>
</feature>
<comment type="caution">
    <text evidence="11">The sequence shown here is derived from an EMBL/GenBank/DDBJ whole genome shotgun (WGS) entry which is preliminary data.</text>
</comment>
<evidence type="ECO:0000256" key="7">
    <source>
        <dbReference type="ARBA" id="ARBA00023136"/>
    </source>
</evidence>
<evidence type="ECO:0000313" key="12">
    <source>
        <dbReference type="Proteomes" id="UP001447188"/>
    </source>
</evidence>
<evidence type="ECO:0000259" key="10">
    <source>
        <dbReference type="Pfam" id="PF03151"/>
    </source>
</evidence>
<reference evidence="11 12" key="1">
    <citation type="submission" date="2024-02" db="EMBL/GenBank/DDBJ databases">
        <title>Discinaceae phylogenomics.</title>
        <authorList>
            <person name="Dirks A.C."/>
            <person name="James T.Y."/>
        </authorList>
    </citation>
    <scope>NUCLEOTIDE SEQUENCE [LARGE SCALE GENOMIC DNA]</scope>
    <source>
        <strain evidence="11 12">ACD0624</strain>
    </source>
</reference>
<evidence type="ECO:0000256" key="4">
    <source>
        <dbReference type="ARBA" id="ARBA00011182"/>
    </source>
</evidence>
<feature type="transmembrane region" description="Helical" evidence="9">
    <location>
        <begin position="381"/>
        <end position="399"/>
    </location>
</feature>
<evidence type="ECO:0000256" key="6">
    <source>
        <dbReference type="ARBA" id="ARBA00022989"/>
    </source>
</evidence>
<name>A0ABR3GFA4_9PEZI</name>
<proteinExistence type="inferred from homology"/>
<feature type="compositionally biased region" description="Polar residues" evidence="8">
    <location>
        <begin position="468"/>
        <end position="482"/>
    </location>
</feature>
<keyword evidence="12" id="KW-1185">Reference proteome</keyword>
<comment type="similarity">
    <text evidence="3">Belongs to the TPT transporter family. SLC35D subfamily.</text>
</comment>
<evidence type="ECO:0000256" key="9">
    <source>
        <dbReference type="SAM" id="Phobius"/>
    </source>
</evidence>
<sequence>MLSRSRSPNTASTFQFPSTASVLPTSSARVATPTGRKYSNPQGQDHWHPRVHHHQPKDSLSSISNVIGSMRYGRNRAGSATTGEIVDALRAPLSPKLIILCLIWYLTSALSNTSSKTILNSFPQPITLTLIQFSFVSSWCIVLSLLARVTPLRTIPGLSGGLRFPTRAIITTTAPLALFQVGGHIANSIAIERIAVSLVHTIKGMSPLFTVFAYRFLFAVHYSTATYLSLLPLTVGVMLACSVEFRGNLWGILCSFIGAIIFVSQNIFSKKLFNESSAAADSSVPTSRRKLDKLNLLCYSSGMAFLLTSPIWFYLEGFGLLSAYARDGKLVLVEQKGRHGEEPLSGAGLIGELVFNGTVHFGQNIIAFVLLSLVSPVTYSVASLVKRIFVIFMAIVWFGNKTTTVQAAGIVLTYLFSLPSLGTLNLTLVSFFGLYLYDRAGDVARKERHVRLDQTRALDTLLPLSSHAEGNSKSQENPSTGKPRNGMNGYAVAPGIDGSSGSAGWLPLGTRQEETWRPREAVVSS</sequence>
<evidence type="ECO:0000256" key="3">
    <source>
        <dbReference type="ARBA" id="ARBA00010425"/>
    </source>
</evidence>
<feature type="compositionally biased region" description="Basic and acidic residues" evidence="8">
    <location>
        <begin position="511"/>
        <end position="525"/>
    </location>
</feature>
<dbReference type="Pfam" id="PF03151">
    <property type="entry name" value="TPT"/>
    <property type="match status" value="1"/>
</dbReference>
<evidence type="ECO:0000256" key="2">
    <source>
        <dbReference type="ARBA" id="ARBA00004477"/>
    </source>
</evidence>
<protein>
    <recommendedName>
        <fullName evidence="10">Sugar phosphate transporter domain-containing protein</fullName>
    </recommendedName>
</protein>
<feature type="region of interest" description="Disordered" evidence="8">
    <location>
        <begin position="25"/>
        <end position="60"/>
    </location>
</feature>
<feature type="domain" description="Sugar phosphate transporter" evidence="10">
    <location>
        <begin position="96"/>
        <end position="413"/>
    </location>
</feature>
<feature type="transmembrane region" description="Helical" evidence="9">
    <location>
        <begin position="212"/>
        <end position="230"/>
    </location>
</feature>
<feature type="transmembrane region" description="Helical" evidence="9">
    <location>
        <begin position="97"/>
        <end position="114"/>
    </location>
</feature>
<organism evidence="11 12">
    <name type="scientific">Discina gigas</name>
    <dbReference type="NCBI Taxonomy" id="1032678"/>
    <lineage>
        <taxon>Eukaryota</taxon>
        <taxon>Fungi</taxon>
        <taxon>Dikarya</taxon>
        <taxon>Ascomycota</taxon>
        <taxon>Pezizomycotina</taxon>
        <taxon>Pezizomycetes</taxon>
        <taxon>Pezizales</taxon>
        <taxon>Discinaceae</taxon>
        <taxon>Discina</taxon>
    </lineage>
</organism>
<accession>A0ABR3GFA4</accession>
<dbReference type="InterPro" id="IPR050186">
    <property type="entry name" value="TPT_transporter"/>
</dbReference>
<feature type="transmembrane region" description="Helical" evidence="9">
    <location>
        <begin position="250"/>
        <end position="268"/>
    </location>
</feature>
<evidence type="ECO:0000256" key="8">
    <source>
        <dbReference type="SAM" id="MobiDB-lite"/>
    </source>
</evidence>